<dbReference type="SMART" id="SM00460">
    <property type="entry name" value="TGc"/>
    <property type="match status" value="1"/>
</dbReference>
<dbReference type="EMBL" id="FNSN01000003">
    <property type="protein sequence ID" value="SEB59090.1"/>
    <property type="molecule type" value="Genomic_DNA"/>
</dbReference>
<sequence>MGGRTVMTRLKIVHRTGYHYNKPVLVSYNEARMTPPTEPGQTVLGSRVTVERPGATQSRYADYWGTQVTTFEVHEPHEWLEVVASATVDVNREQAPASDGEPLGWAELSSRGVQDEFSDHLPQTDLSAPGDEATELVAALAGRPTPKAAAEEVFSRLRGEMTYMPGSTGVHTDAAQAWAQRQGVCQDLAHLAIGCLRSLGIPARYVSGYLHPRAEADPGQTVAGQSHAWLEWWDGAWHSWDPTNHKAAGDFHVVVARGRDYRDVAPLKGILSGGGGSRLEVSVDMTWLTWDSVRA</sequence>
<dbReference type="InterPro" id="IPR013589">
    <property type="entry name" value="Bac_transglu_N"/>
</dbReference>
<dbReference type="Gene3D" id="3.10.620.30">
    <property type="match status" value="1"/>
</dbReference>
<protein>
    <submittedName>
        <fullName evidence="2">Transglutaminase-like enzyme, putative cysteine protease</fullName>
    </submittedName>
</protein>
<dbReference type="STRING" id="156980.SAMN04489745_0693"/>
<dbReference type="InterPro" id="IPR002931">
    <property type="entry name" value="Transglutaminase-like"/>
</dbReference>
<accession>A0A1H4KKN8</accession>
<evidence type="ECO:0000259" key="1">
    <source>
        <dbReference type="SMART" id="SM00460"/>
    </source>
</evidence>
<name>A0A1H4KKN8_9MICC</name>
<feature type="domain" description="Transglutaminase-like" evidence="1">
    <location>
        <begin position="177"/>
        <end position="244"/>
    </location>
</feature>
<keyword evidence="3" id="KW-1185">Reference proteome</keyword>
<dbReference type="PANTHER" id="PTHR33490">
    <property type="entry name" value="BLR5614 PROTEIN-RELATED"/>
    <property type="match status" value="1"/>
</dbReference>
<keyword evidence="2" id="KW-0378">Hydrolase</keyword>
<dbReference type="GO" id="GO:0006508">
    <property type="term" value="P:proteolysis"/>
    <property type="evidence" value="ECO:0007669"/>
    <property type="project" value="UniProtKB-KW"/>
</dbReference>
<keyword evidence="2" id="KW-0645">Protease</keyword>
<organism evidence="2 3">
    <name type="scientific">Arthrobacter woluwensis</name>
    <dbReference type="NCBI Taxonomy" id="156980"/>
    <lineage>
        <taxon>Bacteria</taxon>
        <taxon>Bacillati</taxon>
        <taxon>Actinomycetota</taxon>
        <taxon>Actinomycetes</taxon>
        <taxon>Micrococcales</taxon>
        <taxon>Micrococcaceae</taxon>
        <taxon>Arthrobacter</taxon>
    </lineage>
</organism>
<evidence type="ECO:0000313" key="2">
    <source>
        <dbReference type="EMBL" id="SEB59090.1"/>
    </source>
</evidence>
<gene>
    <name evidence="2" type="ORF">SAMN04489745_0693</name>
</gene>
<dbReference type="Pfam" id="PF01841">
    <property type="entry name" value="Transglut_core"/>
    <property type="match status" value="1"/>
</dbReference>
<dbReference type="Proteomes" id="UP000182652">
    <property type="component" value="Unassembled WGS sequence"/>
</dbReference>
<reference evidence="2 3" key="1">
    <citation type="submission" date="2016-10" db="EMBL/GenBank/DDBJ databases">
        <authorList>
            <person name="de Groot N.N."/>
        </authorList>
    </citation>
    <scope>NUCLEOTIDE SEQUENCE [LARGE SCALE GENOMIC DNA]</scope>
    <source>
        <strain evidence="2 3">DSM 10495</strain>
    </source>
</reference>
<dbReference type="InterPro" id="IPR038765">
    <property type="entry name" value="Papain-like_cys_pep_sf"/>
</dbReference>
<proteinExistence type="predicted"/>
<dbReference type="AlphaFoldDB" id="A0A1H4KKN8"/>
<dbReference type="GO" id="GO:0008233">
    <property type="term" value="F:peptidase activity"/>
    <property type="evidence" value="ECO:0007669"/>
    <property type="project" value="UniProtKB-KW"/>
</dbReference>
<evidence type="ECO:0000313" key="3">
    <source>
        <dbReference type="Proteomes" id="UP000182652"/>
    </source>
</evidence>
<dbReference type="Pfam" id="PF08379">
    <property type="entry name" value="Bact_transglu_N"/>
    <property type="match status" value="1"/>
</dbReference>
<dbReference type="PANTHER" id="PTHR33490:SF6">
    <property type="entry name" value="SLL1049 PROTEIN"/>
    <property type="match status" value="1"/>
</dbReference>
<dbReference type="SUPFAM" id="SSF54001">
    <property type="entry name" value="Cysteine proteinases"/>
    <property type="match status" value="1"/>
</dbReference>